<proteinExistence type="predicted"/>
<dbReference type="GO" id="GO:0032259">
    <property type="term" value="P:methylation"/>
    <property type="evidence" value="ECO:0007669"/>
    <property type="project" value="UniProtKB-KW"/>
</dbReference>
<accession>A0ABV6Z5Z1</accession>
<sequence length="213" mass="24806">MPEIYQDVLIRGKVVKQGVRKCSDRLRVLKEVVRILPFGFKVLDVGASQGYFSFHMAEQFGARCTMIEDGYTTTQHVWQTAEYLKYLCEQNSHLKNLTLLKMRMFADDLRKLRELEYFDLVCAFSVIHHMRRSEHESFSSFLEIIDALINLAPLAIIENPINTGDHTQFIREALQERDGKVINTSNRGNTVYEIYLFNTRCSRKEKETLSNIS</sequence>
<keyword evidence="1" id="KW-0489">Methyltransferase</keyword>
<dbReference type="Proteomes" id="UP001594351">
    <property type="component" value="Unassembled WGS sequence"/>
</dbReference>
<keyword evidence="1" id="KW-0808">Transferase</keyword>
<name>A0ABV6Z5Z1_UNCC1</name>
<dbReference type="EC" id="2.1.-.-" evidence="1"/>
<dbReference type="SUPFAM" id="SSF53335">
    <property type="entry name" value="S-adenosyl-L-methionine-dependent methyltransferases"/>
    <property type="match status" value="1"/>
</dbReference>
<gene>
    <name evidence="1" type="ORF">ACFL27_26605</name>
</gene>
<feature type="non-terminal residue" evidence="1">
    <location>
        <position position="213"/>
    </location>
</feature>
<dbReference type="Gene3D" id="3.40.50.150">
    <property type="entry name" value="Vaccinia Virus protein VP39"/>
    <property type="match status" value="1"/>
</dbReference>
<evidence type="ECO:0000313" key="2">
    <source>
        <dbReference type="Proteomes" id="UP001594351"/>
    </source>
</evidence>
<dbReference type="GO" id="GO:0008168">
    <property type="term" value="F:methyltransferase activity"/>
    <property type="evidence" value="ECO:0007669"/>
    <property type="project" value="UniProtKB-KW"/>
</dbReference>
<comment type="caution">
    <text evidence="1">The sequence shown here is derived from an EMBL/GenBank/DDBJ whole genome shotgun (WGS) entry which is preliminary data.</text>
</comment>
<dbReference type="EMBL" id="JBHPBY010000600">
    <property type="protein sequence ID" value="MFC1853771.1"/>
    <property type="molecule type" value="Genomic_DNA"/>
</dbReference>
<dbReference type="InterPro" id="IPR029063">
    <property type="entry name" value="SAM-dependent_MTases_sf"/>
</dbReference>
<keyword evidence="2" id="KW-1185">Reference proteome</keyword>
<organism evidence="1 2">
    <name type="scientific">candidate division CSSED10-310 bacterium</name>
    <dbReference type="NCBI Taxonomy" id="2855610"/>
    <lineage>
        <taxon>Bacteria</taxon>
        <taxon>Bacteria division CSSED10-310</taxon>
    </lineage>
</organism>
<dbReference type="CDD" id="cd02440">
    <property type="entry name" value="AdoMet_MTases"/>
    <property type="match status" value="1"/>
</dbReference>
<protein>
    <submittedName>
        <fullName evidence="1">Class I SAM-dependent methyltransferase</fullName>
        <ecNumber evidence="1">2.1.-.-</ecNumber>
    </submittedName>
</protein>
<reference evidence="1 2" key="1">
    <citation type="submission" date="2024-09" db="EMBL/GenBank/DDBJ databases">
        <title>Laminarin stimulates single cell rates of sulfate reduction while oxygen inhibits transcriptomic activity in coastal marine sediment.</title>
        <authorList>
            <person name="Lindsay M."/>
            <person name="Orcutt B."/>
            <person name="Emerson D."/>
            <person name="Stepanauskas R."/>
            <person name="D'Angelo T."/>
        </authorList>
    </citation>
    <scope>NUCLEOTIDE SEQUENCE [LARGE SCALE GENOMIC DNA]</scope>
    <source>
        <strain evidence="1">SAG AM-311-K15</strain>
    </source>
</reference>
<evidence type="ECO:0000313" key="1">
    <source>
        <dbReference type="EMBL" id="MFC1853771.1"/>
    </source>
</evidence>